<dbReference type="PANTHER" id="PTHR47967:SF43">
    <property type="entry name" value="PEPTIDASE A1 DOMAIN-CONTAINING PROTEIN"/>
    <property type="match status" value="1"/>
</dbReference>
<dbReference type="InterPro" id="IPR032861">
    <property type="entry name" value="TAXi_N"/>
</dbReference>
<dbReference type="PROSITE" id="PS51767">
    <property type="entry name" value="PEPTIDASE_A1"/>
    <property type="match status" value="1"/>
</dbReference>
<reference evidence="6 7" key="1">
    <citation type="submission" date="2017-09" db="EMBL/GenBank/DDBJ databases">
        <authorList>
            <consortium name="International Durum Wheat Genome Sequencing Consortium (IDWGSC)"/>
            <person name="Milanesi L."/>
        </authorList>
    </citation>
    <scope>NUCLEOTIDE SEQUENCE [LARGE SCALE GENOMIC DNA]</scope>
    <source>
        <strain evidence="7">cv. Svevo</strain>
    </source>
</reference>
<dbReference type="Gramene" id="TRITD7Bv1G204100.1">
    <property type="protein sequence ID" value="TRITD7Bv1G204100.1"/>
    <property type="gene ID" value="TRITD7Bv1G204100"/>
</dbReference>
<evidence type="ECO:0000256" key="2">
    <source>
        <dbReference type="ARBA" id="ARBA00022670"/>
    </source>
</evidence>
<dbReference type="InterPro" id="IPR033121">
    <property type="entry name" value="PEPTIDASE_A1"/>
</dbReference>
<comment type="similarity">
    <text evidence="1">Belongs to the peptidase A1 family.</text>
</comment>
<dbReference type="GO" id="GO:0006508">
    <property type="term" value="P:proteolysis"/>
    <property type="evidence" value="ECO:0007669"/>
    <property type="project" value="UniProtKB-KW"/>
</dbReference>
<organism evidence="6 7">
    <name type="scientific">Triticum turgidum subsp. durum</name>
    <name type="common">Durum wheat</name>
    <name type="synonym">Triticum durum</name>
    <dbReference type="NCBI Taxonomy" id="4567"/>
    <lineage>
        <taxon>Eukaryota</taxon>
        <taxon>Viridiplantae</taxon>
        <taxon>Streptophyta</taxon>
        <taxon>Embryophyta</taxon>
        <taxon>Tracheophyta</taxon>
        <taxon>Spermatophyta</taxon>
        <taxon>Magnoliopsida</taxon>
        <taxon>Liliopsida</taxon>
        <taxon>Poales</taxon>
        <taxon>Poaceae</taxon>
        <taxon>BOP clade</taxon>
        <taxon>Pooideae</taxon>
        <taxon>Triticodae</taxon>
        <taxon>Triticeae</taxon>
        <taxon>Triticinae</taxon>
        <taxon>Triticum</taxon>
    </lineage>
</organism>
<dbReference type="Pfam" id="PF14543">
    <property type="entry name" value="TAXi_N"/>
    <property type="match status" value="1"/>
</dbReference>
<accession>A0A9R1C4Y2</accession>
<dbReference type="GO" id="GO:0005576">
    <property type="term" value="C:extracellular region"/>
    <property type="evidence" value="ECO:0007669"/>
    <property type="project" value="TreeGrafter"/>
</dbReference>
<evidence type="ECO:0000256" key="4">
    <source>
        <dbReference type="SAM" id="SignalP"/>
    </source>
</evidence>
<dbReference type="OMA" id="AISPPMC"/>
<gene>
    <name evidence="6" type="ORF">TRITD_7Bv1G204100</name>
</gene>
<dbReference type="PANTHER" id="PTHR47967">
    <property type="entry name" value="OS07G0603500 PROTEIN-RELATED"/>
    <property type="match status" value="1"/>
</dbReference>
<name>A0A9R1C4Y2_TRITD</name>
<dbReference type="InterPro" id="IPR032799">
    <property type="entry name" value="TAXi_C"/>
</dbReference>
<feature type="signal peptide" evidence="4">
    <location>
        <begin position="1"/>
        <end position="21"/>
    </location>
</feature>
<dbReference type="InterPro" id="IPR021109">
    <property type="entry name" value="Peptidase_aspartic_dom_sf"/>
</dbReference>
<protein>
    <recommendedName>
        <fullName evidence="5">Peptidase A1 domain-containing protein</fullName>
    </recommendedName>
</protein>
<evidence type="ECO:0000313" key="7">
    <source>
        <dbReference type="Proteomes" id="UP000324705"/>
    </source>
</evidence>
<dbReference type="InterPro" id="IPR051708">
    <property type="entry name" value="Plant_Aspart_Prot_A1"/>
</dbReference>
<feature type="domain" description="Peptidase A1" evidence="5">
    <location>
        <begin position="96"/>
        <end position="458"/>
    </location>
</feature>
<keyword evidence="3" id="KW-0378">Hydrolase</keyword>
<proteinExistence type="inferred from homology"/>
<evidence type="ECO:0000256" key="3">
    <source>
        <dbReference type="ARBA" id="ARBA00022801"/>
    </source>
</evidence>
<keyword evidence="7" id="KW-1185">Reference proteome</keyword>
<keyword evidence="4" id="KW-0732">Signal</keyword>
<feature type="chain" id="PRO_5040147609" description="Peptidase A1 domain-containing protein" evidence="4">
    <location>
        <begin position="22"/>
        <end position="464"/>
    </location>
</feature>
<dbReference type="GO" id="GO:0008233">
    <property type="term" value="F:peptidase activity"/>
    <property type="evidence" value="ECO:0007669"/>
    <property type="project" value="UniProtKB-KW"/>
</dbReference>
<evidence type="ECO:0000259" key="5">
    <source>
        <dbReference type="PROSITE" id="PS51767"/>
    </source>
</evidence>
<dbReference type="Pfam" id="PF14541">
    <property type="entry name" value="TAXi_C"/>
    <property type="match status" value="1"/>
</dbReference>
<dbReference type="Proteomes" id="UP000324705">
    <property type="component" value="Chromosome 7B"/>
</dbReference>
<sequence>MAAKLLLAITLLGTLITFVHCITASTSLPPLNSSSGSFSLRLAANHQTTHDLASLQRAKDHVKCRITNHLLPPGTATNITVNAISPPMCPLADMVYAVMVVVGTENGSHEYQLALDMATGLTWMQCVPCNPCKPQFNPVFDPSKSPTFHHVPANDGVLCRAPNEPQESGHCVFHIGYRSSRSSATGYLAKDVFSFLKGSNEGGLEQLHGMAFGCAHRVEFNTQSALAGVLGLGMWRSTMNPRTAFTDQVDHGRGVHFSYCPFTPGMSAYNFLRFGADIPRQPPPSVRRQSTHILMPTQKSGYSYYPWLVGVSVGGSRVSGVTPEMFRRLHTGVSGCIIDIGTKMTGFIDAAYVHIEKAVRLYLQHHGAHFVHLQGHHLCVHQPAPHHDVLPSMTLHFDGDAWLRVMPEHVFMKIVDEAGHQYQCLGLVSTRHVTVIGAMQQINHRLSLTSRGTRLLVSIRRPAT</sequence>
<dbReference type="SUPFAM" id="SSF50630">
    <property type="entry name" value="Acid proteases"/>
    <property type="match status" value="1"/>
</dbReference>
<evidence type="ECO:0000256" key="1">
    <source>
        <dbReference type="ARBA" id="ARBA00007447"/>
    </source>
</evidence>
<dbReference type="Gene3D" id="2.40.70.10">
    <property type="entry name" value="Acid Proteases"/>
    <property type="match status" value="2"/>
</dbReference>
<dbReference type="AlphaFoldDB" id="A0A9R1C4Y2"/>
<evidence type="ECO:0000313" key="6">
    <source>
        <dbReference type="EMBL" id="VAI92460.1"/>
    </source>
</evidence>
<dbReference type="EMBL" id="LT934124">
    <property type="protein sequence ID" value="VAI92460.1"/>
    <property type="molecule type" value="Genomic_DNA"/>
</dbReference>
<keyword evidence="2" id="KW-0645">Protease</keyword>